<dbReference type="GO" id="GO:0009349">
    <property type="term" value="C:riboflavin synthase complex"/>
    <property type="evidence" value="ECO:0007669"/>
    <property type="project" value="InterPro"/>
</dbReference>
<sequence length="365" mass="40394">MPYVDAPKIEISVEGSQPKILIVTSQSEDEVVKALSERAISDLVGSGVLETNIDVIKVDAPEEIAQVTIDALIKTRKIVVAGENERLYKNVDFEFGYDAALCIGYLLEEEISDFDQKSAQVYDDVQNIILETQVPCIMGILTCRDYEQALERAGIGRIVQGMNHGHFWAVAALAEIQVRKMISEGKSDTTLLKQLVIPDSSRQENKSKLNIAILCCQWNMEVNSEIVIKAVLDLVENGYDINRIKIYSAVGSFELSGLANYLIQTSRKMVMEERPKEDWISAVICIGSLIKGGTKHFKLIFDSVESAFDRISQETKTACISGVLCCNSIEEAKYSAGIMSDDGVPGKNIGSELVINMIKRLDELK</sequence>
<dbReference type="AlphaFoldDB" id="A0A2T9YMV1"/>
<organism evidence="7 8">
    <name type="scientific">Smittium simulii</name>
    <dbReference type="NCBI Taxonomy" id="133385"/>
    <lineage>
        <taxon>Eukaryota</taxon>
        <taxon>Fungi</taxon>
        <taxon>Fungi incertae sedis</taxon>
        <taxon>Zoopagomycota</taxon>
        <taxon>Kickxellomycotina</taxon>
        <taxon>Harpellomycetes</taxon>
        <taxon>Harpellales</taxon>
        <taxon>Legeriomycetaceae</taxon>
        <taxon>Smittium</taxon>
    </lineage>
</organism>
<dbReference type="Pfam" id="PF00885">
    <property type="entry name" value="DMRL_synthase"/>
    <property type="match status" value="2"/>
</dbReference>
<evidence type="ECO:0000256" key="4">
    <source>
        <dbReference type="ARBA" id="ARBA00022619"/>
    </source>
</evidence>
<gene>
    <name evidence="7" type="ORF">BB561_003099</name>
</gene>
<comment type="similarity">
    <text evidence="2">Belongs to the DMRL synthase family.</text>
</comment>
<dbReference type="OrthoDB" id="2965at2759"/>
<evidence type="ECO:0000256" key="2">
    <source>
        <dbReference type="ARBA" id="ARBA00007424"/>
    </source>
</evidence>
<comment type="caution">
    <text evidence="7">The sequence shown here is derived from an EMBL/GenBank/DDBJ whole genome shotgun (WGS) entry which is preliminary data.</text>
</comment>
<reference evidence="7 8" key="1">
    <citation type="journal article" date="2018" name="MBio">
        <title>Comparative Genomics Reveals the Core Gene Toolbox for the Fungus-Insect Symbiosis.</title>
        <authorList>
            <person name="Wang Y."/>
            <person name="Stata M."/>
            <person name="Wang W."/>
            <person name="Stajich J.E."/>
            <person name="White M.M."/>
            <person name="Moncalvo J.M."/>
        </authorList>
    </citation>
    <scope>NUCLEOTIDE SEQUENCE [LARGE SCALE GENOMIC DNA]</scope>
    <source>
        <strain evidence="7 8">SWE-8-4</strain>
    </source>
</reference>
<comment type="catalytic activity">
    <reaction evidence="6">
        <text>(2S)-2-hydroxy-3-oxobutyl phosphate + 5-amino-6-(D-ribitylamino)uracil = 6,7-dimethyl-8-(1-D-ribityl)lumazine + phosphate + 2 H2O + H(+)</text>
        <dbReference type="Rhea" id="RHEA:26152"/>
        <dbReference type="ChEBI" id="CHEBI:15377"/>
        <dbReference type="ChEBI" id="CHEBI:15378"/>
        <dbReference type="ChEBI" id="CHEBI:15934"/>
        <dbReference type="ChEBI" id="CHEBI:43474"/>
        <dbReference type="ChEBI" id="CHEBI:58201"/>
        <dbReference type="ChEBI" id="CHEBI:58830"/>
        <dbReference type="EC" id="2.5.1.78"/>
    </reaction>
</comment>
<dbReference type="Proteomes" id="UP000245383">
    <property type="component" value="Unassembled WGS sequence"/>
</dbReference>
<keyword evidence="5" id="KW-0808">Transferase</keyword>
<dbReference type="GO" id="GO:0000906">
    <property type="term" value="F:6,7-dimethyl-8-ribityllumazine synthase activity"/>
    <property type="evidence" value="ECO:0007669"/>
    <property type="project" value="UniProtKB-EC"/>
</dbReference>
<keyword evidence="4" id="KW-0686">Riboflavin biosynthesis</keyword>
<evidence type="ECO:0000256" key="6">
    <source>
        <dbReference type="ARBA" id="ARBA00048785"/>
    </source>
</evidence>
<dbReference type="SUPFAM" id="SSF52121">
    <property type="entry name" value="Lumazine synthase"/>
    <property type="match status" value="2"/>
</dbReference>
<dbReference type="PANTHER" id="PTHR21058:SF0">
    <property type="entry name" value="6,7-DIMETHYL-8-RIBITYLLUMAZINE SYNTHASE"/>
    <property type="match status" value="1"/>
</dbReference>
<accession>A0A2T9YMV1</accession>
<dbReference type="EMBL" id="MBFR01000120">
    <property type="protein sequence ID" value="PVU93685.1"/>
    <property type="molecule type" value="Genomic_DNA"/>
</dbReference>
<dbReference type="InterPro" id="IPR036467">
    <property type="entry name" value="LS/RS_sf"/>
</dbReference>
<dbReference type="Gene3D" id="3.40.50.960">
    <property type="entry name" value="Lumazine/riboflavin synthase"/>
    <property type="match status" value="2"/>
</dbReference>
<proteinExistence type="inferred from homology"/>
<evidence type="ECO:0000256" key="3">
    <source>
        <dbReference type="ARBA" id="ARBA00012664"/>
    </source>
</evidence>
<evidence type="ECO:0000313" key="7">
    <source>
        <dbReference type="EMBL" id="PVU93685.1"/>
    </source>
</evidence>
<dbReference type="GO" id="GO:0009231">
    <property type="term" value="P:riboflavin biosynthetic process"/>
    <property type="evidence" value="ECO:0007669"/>
    <property type="project" value="UniProtKB-UniPathway"/>
</dbReference>
<dbReference type="InterPro" id="IPR034964">
    <property type="entry name" value="LS"/>
</dbReference>
<dbReference type="PANTHER" id="PTHR21058">
    <property type="entry name" value="6,7-DIMETHYL-8-RIBITYLLUMAZINE SYNTHASE DMRL SYNTHASE LUMAZINE SYNTHASE"/>
    <property type="match status" value="1"/>
</dbReference>
<dbReference type="InterPro" id="IPR002180">
    <property type="entry name" value="LS/RS"/>
</dbReference>
<name>A0A2T9YMV1_9FUNG</name>
<dbReference type="UniPathway" id="UPA00275">
    <property type="reaction ID" value="UER00404"/>
</dbReference>
<comment type="pathway">
    <text evidence="1">Cofactor biosynthesis; riboflavin biosynthesis; riboflavin from 2-hydroxy-3-oxobutyl phosphate and 5-amino-6-(D-ribitylamino)uracil: step 1/2.</text>
</comment>
<dbReference type="EC" id="2.5.1.78" evidence="3"/>
<protein>
    <recommendedName>
        <fullName evidence="3">6,7-dimethyl-8-ribityllumazine synthase</fullName>
        <ecNumber evidence="3">2.5.1.78</ecNumber>
    </recommendedName>
</protein>
<evidence type="ECO:0000256" key="5">
    <source>
        <dbReference type="ARBA" id="ARBA00022679"/>
    </source>
</evidence>
<keyword evidence="8" id="KW-1185">Reference proteome</keyword>
<dbReference type="STRING" id="133385.A0A2T9YMV1"/>
<evidence type="ECO:0000256" key="1">
    <source>
        <dbReference type="ARBA" id="ARBA00004917"/>
    </source>
</evidence>
<evidence type="ECO:0000313" key="8">
    <source>
        <dbReference type="Proteomes" id="UP000245383"/>
    </source>
</evidence>